<accession>A0ABT7L055</accession>
<evidence type="ECO:0000256" key="2">
    <source>
        <dbReference type="ARBA" id="ARBA00005278"/>
    </source>
</evidence>
<dbReference type="PANTHER" id="PTHR22550:SF5">
    <property type="entry name" value="LEUCINE ZIPPER PROTEIN 4"/>
    <property type="match status" value="1"/>
</dbReference>
<reference evidence="6 7" key="1">
    <citation type="submission" date="2023-06" db="EMBL/GenBank/DDBJ databases">
        <title>Aquibacillus rhizosphaerae LR5S19.</title>
        <authorList>
            <person name="Sun J.-Q."/>
        </authorList>
    </citation>
    <scope>NUCLEOTIDE SEQUENCE [LARGE SCALE GENOMIC DNA]</scope>
    <source>
        <strain evidence="6 7">LR5S19</strain>
    </source>
</reference>
<feature type="transmembrane region" description="Helical" evidence="5">
    <location>
        <begin position="255"/>
        <end position="278"/>
    </location>
</feature>
<dbReference type="PANTHER" id="PTHR22550">
    <property type="entry name" value="SPORE GERMINATION PROTEIN"/>
    <property type="match status" value="1"/>
</dbReference>
<evidence type="ECO:0000256" key="4">
    <source>
        <dbReference type="PIRNR" id="PIRNR005690"/>
    </source>
</evidence>
<name>A0ABT7L055_9BACI</name>
<dbReference type="InterPro" id="IPR004995">
    <property type="entry name" value="Spore_Ger"/>
</dbReference>
<keyword evidence="3 4" id="KW-0472">Membrane</keyword>
<keyword evidence="5" id="KW-1133">Transmembrane helix</keyword>
<dbReference type="InterPro" id="IPR050768">
    <property type="entry name" value="UPF0353/GerABKA_families"/>
</dbReference>
<keyword evidence="7" id="KW-1185">Reference proteome</keyword>
<feature type="transmembrane region" description="Helical" evidence="5">
    <location>
        <begin position="388"/>
        <end position="408"/>
    </location>
</feature>
<evidence type="ECO:0000313" key="7">
    <source>
        <dbReference type="Proteomes" id="UP001235343"/>
    </source>
</evidence>
<dbReference type="Pfam" id="PF03323">
    <property type="entry name" value="GerA"/>
    <property type="match status" value="1"/>
</dbReference>
<keyword evidence="5" id="KW-0812">Transmembrane</keyword>
<feature type="transmembrane region" description="Helical" evidence="5">
    <location>
        <begin position="420"/>
        <end position="445"/>
    </location>
</feature>
<evidence type="ECO:0000256" key="3">
    <source>
        <dbReference type="ARBA" id="ARBA00023136"/>
    </source>
</evidence>
<evidence type="ECO:0000313" key="6">
    <source>
        <dbReference type="EMBL" id="MDL4839128.1"/>
    </source>
</evidence>
<dbReference type="RefSeq" id="WP_285929960.1">
    <property type="nucleotide sequence ID" value="NZ_JASTZU010000010.1"/>
</dbReference>
<comment type="caution">
    <text evidence="6">The sequence shown here is derived from an EMBL/GenBank/DDBJ whole genome shotgun (WGS) entry which is preliminary data.</text>
</comment>
<sequence length="500" mass="56800">MFNLFKKTKQHSSEEKENFQIQKSLKENSKHVKQLFSYGLNKDFSSRELTAKYNQTNMCLFYYSSIVNGDKIYEAILRPLLEAEGQELKNIITVESVTELENFEEVIEHINSGKAVLFQEGVNKGYSIDVAQFQFRSIGKAENESVIKGPHEAFTESLNVNISLIRKRMHDKQLITESKQLGKRSKTEVNYLYVSDLVNDDILDNLKERLENIDVDNLRNVEILEQFIEERPYSIFPSILYTERPDKATSFLEDGYIIILMENSSACLIVPVTFWSFFHSQEDRYLRFLYGNFTRAVRMFAFYLTTMISATYVGITNFHSEMLPPDLLLAITASRERVPFPLIFEVIIMEVAFELIREAGIRIPSPLGPTLGIVGALILGQAAVEANIISPIIVIVAAVSGLTSFAIADVSINFTVRITRFIFIGAAGTFGMFGLAAAFLVWFMYAASIKSFGVPFFSPLAPHFKSTGDTIFRKIAKKEFFRPGNIRPKDLRKKGKTNTK</sequence>
<comment type="subcellular location">
    <subcellularLocation>
        <location evidence="4">Cell membrane</location>
    </subcellularLocation>
    <subcellularLocation>
        <location evidence="1">Membrane</location>
        <topology evidence="1">Multi-pass membrane protein</topology>
    </subcellularLocation>
</comment>
<evidence type="ECO:0000256" key="1">
    <source>
        <dbReference type="ARBA" id="ARBA00004141"/>
    </source>
</evidence>
<dbReference type="PIRSF" id="PIRSF005690">
    <property type="entry name" value="GerBA"/>
    <property type="match status" value="1"/>
</dbReference>
<gene>
    <name evidence="6" type="ORF">QQS35_01455</name>
</gene>
<comment type="similarity">
    <text evidence="2 4">Belongs to the GerABKA family.</text>
</comment>
<protein>
    <submittedName>
        <fullName evidence="6">Spore germination protein</fullName>
    </submittedName>
</protein>
<feature type="transmembrane region" description="Helical" evidence="5">
    <location>
        <begin position="299"/>
        <end position="318"/>
    </location>
</feature>
<dbReference type="EMBL" id="JASTZU010000010">
    <property type="protein sequence ID" value="MDL4839128.1"/>
    <property type="molecule type" value="Genomic_DNA"/>
</dbReference>
<organism evidence="6 7">
    <name type="scientific">Aquibacillus rhizosphaerae</name>
    <dbReference type="NCBI Taxonomy" id="3051431"/>
    <lineage>
        <taxon>Bacteria</taxon>
        <taxon>Bacillati</taxon>
        <taxon>Bacillota</taxon>
        <taxon>Bacilli</taxon>
        <taxon>Bacillales</taxon>
        <taxon>Bacillaceae</taxon>
        <taxon>Aquibacillus</taxon>
    </lineage>
</organism>
<proteinExistence type="inferred from homology"/>
<evidence type="ECO:0000256" key="5">
    <source>
        <dbReference type="SAM" id="Phobius"/>
    </source>
</evidence>
<dbReference type="Proteomes" id="UP001235343">
    <property type="component" value="Unassembled WGS sequence"/>
</dbReference>